<keyword evidence="3" id="KW-1185">Reference proteome</keyword>
<accession>A0A9N8DCF3</accession>
<dbReference type="AlphaFoldDB" id="A0A9N8DCF3"/>
<gene>
    <name evidence="2" type="ORF">SEMRO_33_G021180.1</name>
</gene>
<reference evidence="2" key="1">
    <citation type="submission" date="2020-06" db="EMBL/GenBank/DDBJ databases">
        <authorList>
            <consortium name="Plant Systems Biology data submission"/>
        </authorList>
    </citation>
    <scope>NUCLEOTIDE SEQUENCE</scope>
    <source>
        <strain evidence="2">D6</strain>
    </source>
</reference>
<evidence type="ECO:0000313" key="2">
    <source>
        <dbReference type="EMBL" id="CAB9498181.1"/>
    </source>
</evidence>
<name>A0A9N8DCF3_9STRA</name>
<dbReference type="EMBL" id="CAICTM010000033">
    <property type="protein sequence ID" value="CAB9498181.1"/>
    <property type="molecule type" value="Genomic_DNA"/>
</dbReference>
<organism evidence="2 3">
    <name type="scientific">Seminavis robusta</name>
    <dbReference type="NCBI Taxonomy" id="568900"/>
    <lineage>
        <taxon>Eukaryota</taxon>
        <taxon>Sar</taxon>
        <taxon>Stramenopiles</taxon>
        <taxon>Ochrophyta</taxon>
        <taxon>Bacillariophyta</taxon>
        <taxon>Bacillariophyceae</taxon>
        <taxon>Bacillariophycidae</taxon>
        <taxon>Naviculales</taxon>
        <taxon>Naviculaceae</taxon>
        <taxon>Seminavis</taxon>
    </lineage>
</organism>
<protein>
    <submittedName>
        <fullName evidence="2">Uncharacterized protein</fullName>
    </submittedName>
</protein>
<proteinExistence type="predicted"/>
<feature type="region of interest" description="Disordered" evidence="1">
    <location>
        <begin position="132"/>
        <end position="160"/>
    </location>
</feature>
<sequence length="256" mass="28641">MTTRNNNKENQGGGINWAAIMQSDWDHDIKLIEQFQNGSVVADIPLSQKHSVAAKKTEKEDSGDEGEFEFGKEEPADVVGGKNLKPRTPTDYGFRVVRLTDLVPDGFPQYPNGSPMFPRGDDSPVYPNSDFNEHAAADPTIRRTNSPHKPKALDYKKEENPEPLSARTCGYCCQAPCYMLQDMMGGSLMMTADMMKDEGYDNNKIRKALYSEASRMINGRLGPGKRMKLPVCVEGEIKDCYPRKKTDPEYVGYKAN</sequence>
<comment type="caution">
    <text evidence="2">The sequence shown here is derived from an EMBL/GenBank/DDBJ whole genome shotgun (WGS) entry which is preliminary data.</text>
</comment>
<evidence type="ECO:0000313" key="3">
    <source>
        <dbReference type="Proteomes" id="UP001153069"/>
    </source>
</evidence>
<dbReference type="Proteomes" id="UP001153069">
    <property type="component" value="Unassembled WGS sequence"/>
</dbReference>
<feature type="compositionally biased region" description="Basic and acidic residues" evidence="1">
    <location>
        <begin position="151"/>
        <end position="160"/>
    </location>
</feature>
<evidence type="ECO:0000256" key="1">
    <source>
        <dbReference type="SAM" id="MobiDB-lite"/>
    </source>
</evidence>
<feature type="region of interest" description="Disordered" evidence="1">
    <location>
        <begin position="50"/>
        <end position="84"/>
    </location>
</feature>